<evidence type="ECO:0000313" key="2">
    <source>
        <dbReference type="Proteomes" id="UP000600565"/>
    </source>
</evidence>
<comment type="caution">
    <text evidence="1">The sequence shown here is derived from an EMBL/GenBank/DDBJ whole genome shotgun (WGS) entry which is preliminary data.</text>
</comment>
<evidence type="ECO:0008006" key="3">
    <source>
        <dbReference type="Google" id="ProtNLM"/>
    </source>
</evidence>
<keyword evidence="2" id="KW-1185">Reference proteome</keyword>
<name>A0ABR8XSD9_9BACL</name>
<dbReference type="RefSeq" id="WP_191705338.1">
    <property type="nucleotide sequence ID" value="NZ_JACSPW010000025.1"/>
</dbReference>
<accession>A0ABR8XSD9</accession>
<evidence type="ECO:0000313" key="1">
    <source>
        <dbReference type="EMBL" id="MBD8034853.1"/>
    </source>
</evidence>
<gene>
    <name evidence="1" type="ORF">H9632_17470</name>
</gene>
<reference evidence="1 2" key="1">
    <citation type="submission" date="2020-08" db="EMBL/GenBank/DDBJ databases">
        <title>A Genomic Blueprint of the Chicken Gut Microbiome.</title>
        <authorList>
            <person name="Gilroy R."/>
            <person name="Ravi A."/>
            <person name="Getino M."/>
            <person name="Pursley I."/>
            <person name="Horton D.L."/>
            <person name="Alikhan N.-F."/>
            <person name="Baker D."/>
            <person name="Gharbi K."/>
            <person name="Hall N."/>
            <person name="Watson M."/>
            <person name="Adriaenssens E.M."/>
            <person name="Foster-Nyarko E."/>
            <person name="Jarju S."/>
            <person name="Secka A."/>
            <person name="Antonio M."/>
            <person name="Oren A."/>
            <person name="Chaudhuri R."/>
            <person name="La Ragione R.M."/>
            <person name="Hildebrand F."/>
            <person name="Pallen M.J."/>
        </authorList>
    </citation>
    <scope>NUCLEOTIDE SEQUENCE [LARGE SCALE GENOMIC DNA]</scope>
    <source>
        <strain evidence="1 2">Sa1YVA6</strain>
    </source>
</reference>
<protein>
    <recommendedName>
        <fullName evidence="3">DUF4375 domain-containing protein</fullName>
    </recommendedName>
</protein>
<dbReference type="Proteomes" id="UP000600565">
    <property type="component" value="Unassembled WGS sequence"/>
</dbReference>
<dbReference type="EMBL" id="JACSPW010000025">
    <property type="protein sequence ID" value="MBD8034853.1"/>
    <property type="molecule type" value="Genomic_DNA"/>
</dbReference>
<organism evidence="1 2">
    <name type="scientific">Solibacillus merdavium</name>
    <dbReference type="NCBI Taxonomy" id="2762218"/>
    <lineage>
        <taxon>Bacteria</taxon>
        <taxon>Bacillati</taxon>
        <taxon>Bacillota</taxon>
        <taxon>Bacilli</taxon>
        <taxon>Bacillales</taxon>
        <taxon>Caryophanaceae</taxon>
        <taxon>Solibacillus</taxon>
    </lineage>
</organism>
<sequence>MSSEKDEFLDSIDPLERSKLLKVMNGTFENLDRELVDELVEIEGFFYEEDEEAINFESHKNSMILEYINKCEVPEEFDLEESVFDLSRKIVHFIFRNGIIEDMHAGKFGYDEFLKIPENTPPEAISQLSNIDMMALNKYMMDRVGYILHLIQNAEYTKLHYILDQEKYNGDDWDRPDIEKIEKDTEDLIVIEFSDLKDNDYNI</sequence>
<proteinExistence type="predicted"/>